<dbReference type="EMBL" id="UZAL01046345">
    <property type="protein sequence ID" value="VDP84157.1"/>
    <property type="molecule type" value="Genomic_DNA"/>
</dbReference>
<evidence type="ECO:0000313" key="2">
    <source>
        <dbReference type="Proteomes" id="UP000269396"/>
    </source>
</evidence>
<proteinExistence type="predicted"/>
<evidence type="ECO:0000313" key="1">
    <source>
        <dbReference type="EMBL" id="VDP84157.1"/>
    </source>
</evidence>
<gene>
    <name evidence="1" type="ORF">SMTD_LOCUS21114</name>
</gene>
<protein>
    <submittedName>
        <fullName evidence="1">Uncharacterized protein</fullName>
    </submittedName>
</protein>
<dbReference type="Proteomes" id="UP000269396">
    <property type="component" value="Unassembled WGS sequence"/>
</dbReference>
<name>A0A183Q3C8_9TREM</name>
<dbReference type="STRING" id="31246.A0A183Q3C8"/>
<organism evidence="1 2">
    <name type="scientific">Schistosoma mattheei</name>
    <dbReference type="NCBI Taxonomy" id="31246"/>
    <lineage>
        <taxon>Eukaryota</taxon>
        <taxon>Metazoa</taxon>
        <taxon>Spiralia</taxon>
        <taxon>Lophotrochozoa</taxon>
        <taxon>Platyhelminthes</taxon>
        <taxon>Trematoda</taxon>
        <taxon>Digenea</taxon>
        <taxon>Strigeidida</taxon>
        <taxon>Schistosomatoidea</taxon>
        <taxon>Schistosomatidae</taxon>
        <taxon>Schistosoma</taxon>
    </lineage>
</organism>
<keyword evidence="2" id="KW-1185">Reference proteome</keyword>
<accession>A0A183Q3C8</accession>
<reference evidence="1 2" key="1">
    <citation type="submission" date="2018-11" db="EMBL/GenBank/DDBJ databases">
        <authorList>
            <consortium name="Pathogen Informatics"/>
        </authorList>
    </citation>
    <scope>NUCLEOTIDE SEQUENCE [LARGE SCALE GENOMIC DNA]</scope>
    <source>
        <strain>Denwood</strain>
        <strain evidence="2">Zambia</strain>
    </source>
</reference>
<dbReference type="AlphaFoldDB" id="A0A183Q3C8"/>
<sequence>MVEPTGTYVPANIAWLGHHDRQARPPRQGSSFDGCTNEQFYNELKYWPNSPIFQRVYDSRDLIFWVRLRMNEGSKTPDVAGADKRPVGYIIKSGYPTADRNEVEEREVWGTDPWSGIGIR</sequence>